<dbReference type="PANTHER" id="PTHR31499:SF79">
    <property type="entry name" value="HTH MYB-TYPE DOMAIN-CONTAINING PROTEIN"/>
    <property type="match status" value="1"/>
</dbReference>
<dbReference type="Proteomes" id="UP000886520">
    <property type="component" value="Chromosome 8"/>
</dbReference>
<name>A0A9D4UZG5_ADICA</name>
<feature type="compositionally biased region" description="Basic and acidic residues" evidence="1">
    <location>
        <begin position="87"/>
        <end position="97"/>
    </location>
</feature>
<dbReference type="Pfam" id="PF14379">
    <property type="entry name" value="Myb_CC_LHEQLE"/>
    <property type="match status" value="1"/>
</dbReference>
<reference evidence="3" key="1">
    <citation type="submission" date="2021-01" db="EMBL/GenBank/DDBJ databases">
        <title>Adiantum capillus-veneris genome.</title>
        <authorList>
            <person name="Fang Y."/>
            <person name="Liao Q."/>
        </authorList>
    </citation>
    <scope>NUCLEOTIDE SEQUENCE</scope>
    <source>
        <strain evidence="3">H3</strain>
        <tissue evidence="3">Leaf</tissue>
    </source>
</reference>
<dbReference type="GO" id="GO:0003700">
    <property type="term" value="F:DNA-binding transcription factor activity"/>
    <property type="evidence" value="ECO:0007669"/>
    <property type="project" value="InterPro"/>
</dbReference>
<gene>
    <name evidence="3" type="ORF">GOP47_0008292</name>
</gene>
<dbReference type="OrthoDB" id="1660006at2759"/>
<feature type="domain" description="MYB-CC type transcription factor LHEQLE-containing" evidence="2">
    <location>
        <begin position="33"/>
        <end position="77"/>
    </location>
</feature>
<comment type="caution">
    <text evidence="3">The sequence shown here is derived from an EMBL/GenBank/DDBJ whole genome shotgun (WGS) entry which is preliminary data.</text>
</comment>
<keyword evidence="4" id="KW-1185">Reference proteome</keyword>
<accession>A0A9D4UZG5</accession>
<evidence type="ECO:0000256" key="1">
    <source>
        <dbReference type="SAM" id="MobiDB-lite"/>
    </source>
</evidence>
<dbReference type="InterPro" id="IPR025756">
    <property type="entry name" value="Myb_CC_LHEQLE"/>
</dbReference>
<evidence type="ECO:0000313" key="4">
    <source>
        <dbReference type="Proteomes" id="UP000886520"/>
    </source>
</evidence>
<evidence type="ECO:0000259" key="2">
    <source>
        <dbReference type="Pfam" id="PF14379"/>
    </source>
</evidence>
<dbReference type="AlphaFoldDB" id="A0A9D4UZG5"/>
<proteinExistence type="predicted"/>
<dbReference type="InterPro" id="IPR046955">
    <property type="entry name" value="PHR1-like"/>
</dbReference>
<feature type="region of interest" description="Disordered" evidence="1">
    <location>
        <begin position="78"/>
        <end position="97"/>
    </location>
</feature>
<evidence type="ECO:0000313" key="3">
    <source>
        <dbReference type="EMBL" id="KAI5076227.1"/>
    </source>
</evidence>
<sequence length="97" mass="10744">MGVKDRGSPCNSSNKASISATALSERDITTSLQMMDALKTQMEVQKQLHDQLEAQRVLQLRIEAQGKCLERLLEEQHTKIGGAEQKAPVEKPEAVQN</sequence>
<feature type="region of interest" description="Disordered" evidence="1">
    <location>
        <begin position="1"/>
        <end position="21"/>
    </location>
</feature>
<dbReference type="EMBL" id="JABFUD020000008">
    <property type="protein sequence ID" value="KAI5076227.1"/>
    <property type="molecule type" value="Genomic_DNA"/>
</dbReference>
<organism evidence="3 4">
    <name type="scientific">Adiantum capillus-veneris</name>
    <name type="common">Maidenhair fern</name>
    <dbReference type="NCBI Taxonomy" id="13818"/>
    <lineage>
        <taxon>Eukaryota</taxon>
        <taxon>Viridiplantae</taxon>
        <taxon>Streptophyta</taxon>
        <taxon>Embryophyta</taxon>
        <taxon>Tracheophyta</taxon>
        <taxon>Polypodiopsida</taxon>
        <taxon>Polypodiidae</taxon>
        <taxon>Polypodiales</taxon>
        <taxon>Pteridineae</taxon>
        <taxon>Pteridaceae</taxon>
        <taxon>Vittarioideae</taxon>
        <taxon>Adiantum</taxon>
    </lineage>
</organism>
<dbReference type="PANTHER" id="PTHR31499">
    <property type="entry name" value="MYB FAMILY TRANSCRIPTION FACTOR PHL11"/>
    <property type="match status" value="1"/>
</dbReference>
<feature type="compositionally biased region" description="Polar residues" evidence="1">
    <location>
        <begin position="9"/>
        <end position="21"/>
    </location>
</feature>
<protein>
    <recommendedName>
        <fullName evidence="2">MYB-CC type transcription factor LHEQLE-containing domain-containing protein</fullName>
    </recommendedName>
</protein>